<keyword evidence="2" id="KW-0732">Signal</keyword>
<evidence type="ECO:0000256" key="2">
    <source>
        <dbReference type="SAM" id="SignalP"/>
    </source>
</evidence>
<gene>
    <name evidence="4" type="ordered locus">Thexy_0461</name>
</gene>
<dbReference type="InterPro" id="IPR014235">
    <property type="entry name" value="Spore_PdaA"/>
</dbReference>
<dbReference type="GO" id="GO:0016810">
    <property type="term" value="F:hydrolase activity, acting on carbon-nitrogen (but not peptide) bonds"/>
    <property type="evidence" value="ECO:0007669"/>
    <property type="project" value="InterPro"/>
</dbReference>
<evidence type="ECO:0000256" key="1">
    <source>
        <dbReference type="SAM" id="MobiDB-lite"/>
    </source>
</evidence>
<dbReference type="RefSeq" id="WP_013787264.1">
    <property type="nucleotide sequence ID" value="NC_015555.1"/>
</dbReference>
<dbReference type="HOGENOM" id="CLU_021264_12_1_9"/>
<dbReference type="PROSITE" id="PS51257">
    <property type="entry name" value="PROKAR_LIPOPROTEIN"/>
    <property type="match status" value="1"/>
</dbReference>
<dbReference type="CDD" id="cd10948">
    <property type="entry name" value="CE4_BsPdaA_like"/>
    <property type="match status" value="1"/>
</dbReference>
<dbReference type="SUPFAM" id="SSF88713">
    <property type="entry name" value="Glycoside hydrolase/deacetylase"/>
    <property type="match status" value="1"/>
</dbReference>
<sequence length="321" mass="35656">MLKKLGVLFFVIVMVLSTASCSFLKTKNPTNVEKKSVQKPSVNVKTNSSVASNNGKDNSAKNTSNDVSDTKITENNTVNSNVYSNSLINAQGLDNTLYGWGMRVLPDHKTPEITSKAMSLIKKYDGIFTGDTTKKYVYLTFDEGYENGYTPKILDILKVNDVKAAFFVTGPYIKEHGDLVKRMVSEGHIVGNHTVNHPSLPKLSDEKVKTEITGLAEMFKELTGKDMHYLRPPMGEYSERTLYIAKSLGYKTVFWSLALADWQPLPGGPDESYNTVMARIHPGAVILLHAVSKDDTMALDRILKDIKAQGYVFKTLDDISQ</sequence>
<protein>
    <submittedName>
        <fullName evidence="4">Delta-lactam-biosynthetic de-N-acetylase</fullName>
    </submittedName>
</protein>
<feature type="region of interest" description="Disordered" evidence="1">
    <location>
        <begin position="34"/>
        <end position="72"/>
    </location>
</feature>
<dbReference type="Proteomes" id="UP000007239">
    <property type="component" value="Chromosome"/>
</dbReference>
<evidence type="ECO:0000313" key="4">
    <source>
        <dbReference type="EMBL" id="AEF16513.1"/>
    </source>
</evidence>
<keyword evidence="5" id="KW-1185">Reference proteome</keyword>
<dbReference type="PANTHER" id="PTHR10587">
    <property type="entry name" value="GLYCOSYL TRANSFERASE-RELATED"/>
    <property type="match status" value="1"/>
</dbReference>
<proteinExistence type="predicted"/>
<dbReference type="GO" id="GO:0005975">
    <property type="term" value="P:carbohydrate metabolic process"/>
    <property type="evidence" value="ECO:0007669"/>
    <property type="project" value="InterPro"/>
</dbReference>
<dbReference type="Pfam" id="PF01522">
    <property type="entry name" value="Polysacc_deac_1"/>
    <property type="match status" value="1"/>
</dbReference>
<dbReference type="EMBL" id="CP002739">
    <property type="protein sequence ID" value="AEF16513.1"/>
    <property type="molecule type" value="Genomic_DNA"/>
</dbReference>
<dbReference type="PROSITE" id="PS51677">
    <property type="entry name" value="NODB"/>
    <property type="match status" value="1"/>
</dbReference>
<accession>F6BH69</accession>
<feature type="compositionally biased region" description="Polar residues" evidence="1">
    <location>
        <begin position="38"/>
        <end position="67"/>
    </location>
</feature>
<feature type="signal peptide" evidence="2">
    <location>
        <begin position="1"/>
        <end position="19"/>
    </location>
</feature>
<dbReference type="InterPro" id="IPR050248">
    <property type="entry name" value="Polysacc_deacetylase_ArnD"/>
</dbReference>
<dbReference type="InterPro" id="IPR002509">
    <property type="entry name" value="NODB_dom"/>
</dbReference>
<dbReference type="Gene3D" id="3.20.20.370">
    <property type="entry name" value="Glycoside hydrolase/deacetylase"/>
    <property type="match status" value="1"/>
</dbReference>
<dbReference type="InterPro" id="IPR011330">
    <property type="entry name" value="Glyco_hydro/deAcase_b/a-brl"/>
</dbReference>
<dbReference type="NCBIfam" id="TIGR02884">
    <property type="entry name" value="spore_pdaA"/>
    <property type="match status" value="1"/>
</dbReference>
<feature type="domain" description="NodB homology" evidence="3">
    <location>
        <begin position="135"/>
        <end position="314"/>
    </location>
</feature>
<dbReference type="AlphaFoldDB" id="F6BH69"/>
<evidence type="ECO:0000259" key="3">
    <source>
        <dbReference type="PROSITE" id="PS51677"/>
    </source>
</evidence>
<feature type="chain" id="PRO_5039615665" evidence="2">
    <location>
        <begin position="20"/>
        <end position="321"/>
    </location>
</feature>
<dbReference type="STRING" id="858215.Thexy_0461"/>
<reference evidence="4" key="1">
    <citation type="submission" date="2011-05" db="EMBL/GenBank/DDBJ databases">
        <title>Complete sequence of Thermoanaerobacterium xylanolyticum LX-11.</title>
        <authorList>
            <consortium name="US DOE Joint Genome Institute"/>
            <person name="Lucas S."/>
            <person name="Han J."/>
            <person name="Lapidus A."/>
            <person name="Cheng J.-F."/>
            <person name="Goodwin L."/>
            <person name="Pitluck S."/>
            <person name="Peters L."/>
            <person name="Mikhailova N."/>
            <person name="Lu M."/>
            <person name="Han C."/>
            <person name="Tapia R."/>
            <person name="Land M."/>
            <person name="Hauser L."/>
            <person name="Kyrpides N."/>
            <person name="Ivanova N."/>
            <person name="Pagani I."/>
            <person name="Hemme C."/>
            <person name="Woyke T."/>
        </authorList>
    </citation>
    <scope>NUCLEOTIDE SEQUENCE</scope>
    <source>
        <strain evidence="4">LX-11</strain>
    </source>
</reference>
<organism evidence="4 5">
    <name type="scientific">Thermoanaerobacterium xylanolyticum (strain ATCC 49914 / DSM 7097 / LX-11)</name>
    <dbReference type="NCBI Taxonomy" id="858215"/>
    <lineage>
        <taxon>Bacteria</taxon>
        <taxon>Bacillati</taxon>
        <taxon>Bacillota</taxon>
        <taxon>Clostridia</taxon>
        <taxon>Thermoanaerobacterales</taxon>
        <taxon>Thermoanaerobacteraceae</taxon>
        <taxon>Thermoanaerobacterium</taxon>
    </lineage>
</organism>
<name>F6BH69_THEXL</name>
<evidence type="ECO:0000313" key="5">
    <source>
        <dbReference type="Proteomes" id="UP000007239"/>
    </source>
</evidence>
<dbReference type="eggNOG" id="COG0726">
    <property type="taxonomic scope" value="Bacteria"/>
</dbReference>
<dbReference type="KEGG" id="txy:Thexy_0461"/>
<dbReference type="GO" id="GO:0016020">
    <property type="term" value="C:membrane"/>
    <property type="evidence" value="ECO:0007669"/>
    <property type="project" value="TreeGrafter"/>
</dbReference>
<dbReference type="PANTHER" id="PTHR10587:SF78">
    <property type="entry name" value="PEPTIDOGLYCAN-N-ACETYLMURAMIC ACID DEACETYLASE PDAA"/>
    <property type="match status" value="1"/>
</dbReference>